<dbReference type="Pfam" id="PF20311">
    <property type="entry name" value="DUF6607"/>
    <property type="match status" value="1"/>
</dbReference>
<dbReference type="Proteomes" id="UP000000366">
    <property type="component" value="Chromosome"/>
</dbReference>
<dbReference type="EMBL" id="CP000555">
    <property type="protein sequence ID" value="ABM96036.1"/>
    <property type="molecule type" value="Genomic_DNA"/>
</dbReference>
<evidence type="ECO:0000313" key="1">
    <source>
        <dbReference type="EMBL" id="ABM96036.1"/>
    </source>
</evidence>
<dbReference type="HOGENOM" id="CLU_059542_0_0_4"/>
<dbReference type="KEGG" id="mpt:Mpe_A3083"/>
<dbReference type="eggNOG" id="ENOG502Z873">
    <property type="taxonomic scope" value="Bacteria"/>
</dbReference>
<dbReference type="AlphaFoldDB" id="A2SKE7"/>
<keyword evidence="2" id="KW-1185">Reference proteome</keyword>
<organism evidence="1 2">
    <name type="scientific">Methylibium petroleiphilum (strain ATCC BAA-1232 / LMG 22953 / PM1)</name>
    <dbReference type="NCBI Taxonomy" id="420662"/>
    <lineage>
        <taxon>Bacteria</taxon>
        <taxon>Pseudomonadati</taxon>
        <taxon>Pseudomonadota</taxon>
        <taxon>Betaproteobacteria</taxon>
        <taxon>Burkholderiales</taxon>
        <taxon>Sphaerotilaceae</taxon>
        <taxon>Methylibium</taxon>
    </lineage>
</organism>
<reference evidence="1 2" key="1">
    <citation type="journal article" date="2007" name="J. Bacteriol.">
        <title>Whole-genome analysis of the methyl tert-butyl ether-degrading beta-proteobacterium Methylibium petroleiphilum PM1.</title>
        <authorList>
            <person name="Kane S.R."/>
            <person name="Chakicherla A.Y."/>
            <person name="Chain P.S.G."/>
            <person name="Schmidt R."/>
            <person name="Shin M.W."/>
            <person name="Legler T.C."/>
            <person name="Scow K.M."/>
            <person name="Larimer F.W."/>
            <person name="Lucas S.M."/>
            <person name="Richardson P.M."/>
            <person name="Hristova K.R."/>
        </authorList>
    </citation>
    <scope>NUCLEOTIDE SEQUENCE [LARGE SCALE GENOMIC DNA]</scope>
    <source>
        <strain evidence="2">ATCC BAA-1232 / LMG 22953 / PM1</strain>
    </source>
</reference>
<dbReference type="InterPro" id="IPR046715">
    <property type="entry name" value="DUF6607"/>
</dbReference>
<protein>
    <submittedName>
        <fullName evidence="1">Uncharacterized protein</fullName>
    </submittedName>
</protein>
<name>A2SKE7_METPP</name>
<sequence length="294" mass="33870">MAGPYRVSFDFLEVLRFDPALKPDAPYQSWGTEQVFVSEDRGDFIALQHILVMRVQMQDGQVSEPIVVRHWRQEWRYEADSLLAYEGRNTWVRRPVPAGERSGSWVQSVLQVDDSPRYAARGRWQHGDSFSTWIGDETWRPLPRREFSVRSDYQVLVGSNRHTITPGGWVQEENNLKLALGDGGRPRATLPYLAREYGVARYERITGHDFSAGQTYFERTEPFWAEVRAAWRRIGSAQPRFALRAPVDQGGLFAPFFEYAEGLVEGKRFDVDDARRFIDRTLAERYLAGLPAPP</sequence>
<gene>
    <name evidence="1" type="ordered locus">Mpe_A3083</name>
</gene>
<proteinExistence type="predicted"/>
<evidence type="ECO:0000313" key="2">
    <source>
        <dbReference type="Proteomes" id="UP000000366"/>
    </source>
</evidence>
<accession>A2SKE7</accession>